<evidence type="ECO:0000313" key="2">
    <source>
        <dbReference type="Proteomes" id="UP000003880"/>
    </source>
</evidence>
<dbReference type="EMBL" id="ABWL02000007">
    <property type="protein sequence ID" value="EFE08606.1"/>
    <property type="molecule type" value="Genomic_DNA"/>
</dbReference>
<evidence type="ECO:0000313" key="1">
    <source>
        <dbReference type="EMBL" id="EFE08606.1"/>
    </source>
</evidence>
<comment type="caution">
    <text evidence="1">The sequence shown here is derived from an EMBL/GenBank/DDBJ whole genome shotgun (WGS) entry which is preliminary data.</text>
</comment>
<dbReference type="Proteomes" id="UP000003880">
    <property type="component" value="Unassembled WGS sequence"/>
</dbReference>
<gene>
    <name evidence="1" type="ORF">CIT292_07929</name>
</gene>
<accession>D4BBY8</accession>
<dbReference type="eggNOG" id="COG5492">
    <property type="taxonomic scope" value="Bacteria"/>
</dbReference>
<proteinExistence type="predicted"/>
<sequence length="464" mass="51270">MYLRADNNFAFINNSYDKGYILSPEVNAPAGSYAINVECAFSLQANTYARDSNGCGQHSDYPVVSEPCQEQGITTPSEWYSHFTSVPEQERYSHQCGFRITNSTDFTTVLHSAATAGYEAFNSFNELMVPTWPANIIPPLKAIFYTVSSGLKYAQNDQQDYYNATKAFLPVIKMTLPTAQGYMATFSYSDSDQVVTDVASVLTAQYNDTRRFCNTASRPAYLCSGVTLRATDSSKSEPWTPDSKNISSGGTSFSYLRKDAKYSNLAYDRPNGYILYPQDDRLANQIQIDVLCAFPIDGATDIRDDGGCGTSTRATVNNEECQLQGIFTAEQWLNLYDSGGHNHDNQCGFIVSLNPAYNQGFDVADAFMQTIDAMTLLSGESLAEQNEMRLQTWGADKTTLAKLPLQAFFYLNGSSSGLTNAQKNQQTYYSEYNIAVPIVKITLPTSSAQDAQFSYSASDQKVPM</sequence>
<reference evidence="1 2" key="1">
    <citation type="submission" date="2010-02" db="EMBL/GenBank/DDBJ databases">
        <authorList>
            <person name="Weinstock G."/>
            <person name="Sodergren E."/>
            <person name="Clifton S."/>
            <person name="Fulton L."/>
            <person name="Fulton B."/>
            <person name="Courtney L."/>
            <person name="Fronick C."/>
            <person name="Harrison M."/>
            <person name="Strong C."/>
            <person name="Farmer C."/>
            <person name="Delahaunty K."/>
            <person name="Markovic C."/>
            <person name="Hall O."/>
            <person name="Minx P."/>
            <person name="Tomlinson C."/>
            <person name="Mitreva M."/>
            <person name="Nelson J."/>
            <person name="Hou S."/>
            <person name="Wollam A."/>
            <person name="Pepin K.H."/>
            <person name="Johnson M."/>
            <person name="Bhonagiri V."/>
            <person name="Zhang X."/>
            <person name="Suruliraj S."/>
            <person name="Warren W."/>
            <person name="Chinwalla A."/>
            <person name="Mardis E.R."/>
            <person name="Wilson R.K."/>
        </authorList>
    </citation>
    <scope>NUCLEOTIDE SEQUENCE [LARGE SCALE GENOMIC DNA]</scope>
    <source>
        <strain evidence="1 2">ATCC 29220</strain>
    </source>
</reference>
<dbReference type="AlphaFoldDB" id="D4BBY8"/>
<organism evidence="1 2">
    <name type="scientific">Citrobacter youngae ATCC 29220</name>
    <dbReference type="NCBI Taxonomy" id="500640"/>
    <lineage>
        <taxon>Bacteria</taxon>
        <taxon>Pseudomonadati</taxon>
        <taxon>Pseudomonadota</taxon>
        <taxon>Gammaproteobacteria</taxon>
        <taxon>Enterobacterales</taxon>
        <taxon>Enterobacteriaceae</taxon>
        <taxon>Citrobacter</taxon>
        <taxon>Citrobacter freundii complex</taxon>
    </lineage>
</organism>
<dbReference type="HOGENOM" id="CLU_588886_0_0_6"/>
<name>D4BBY8_9ENTR</name>
<protein>
    <submittedName>
        <fullName evidence="1">Uncharacterized protein</fullName>
    </submittedName>
</protein>